<organism evidence="1 2">
    <name type="scientific">Gnathostoma spinigerum</name>
    <dbReference type="NCBI Taxonomy" id="75299"/>
    <lineage>
        <taxon>Eukaryota</taxon>
        <taxon>Metazoa</taxon>
        <taxon>Ecdysozoa</taxon>
        <taxon>Nematoda</taxon>
        <taxon>Chromadorea</taxon>
        <taxon>Rhabditida</taxon>
        <taxon>Spirurina</taxon>
        <taxon>Gnathostomatomorpha</taxon>
        <taxon>Gnathostomatoidea</taxon>
        <taxon>Gnathostomatidae</taxon>
        <taxon>Gnathostoma</taxon>
    </lineage>
</organism>
<dbReference type="Pfam" id="PF10168">
    <property type="entry name" value="Nup88"/>
    <property type="match status" value="1"/>
</dbReference>
<sequence>MPTSVEDFIRTKKKVLCAPYLYNSVLIFDGCSLYLCSQLFTESNATLSYGRMIELELCPPPSADLLFSSLCSNDSGSFAAIIAPYGVYLVDLPRHLWVLQSADVQSTIEQWSEKYYCRCEAVNQNLMLTDRAPLVTKFSWCKRSWKELGHSRTTKFAVLYSDDVIRLYDANVCFTSPLLKIDFRSMLSPADSSGSRFHRLGLFNSIASFDFGPRIECRDECSGETVHLSTIFAVDTEHNDIYVAAFRLDSNIVFNSIGPLALQPVLASDKASDLCDLLFLRCSESGLLNVFAFVTGDGLLVHFLPLFSCVDLVDHSLDCELYMYDMIKIPTISQEISPVIFKGTL</sequence>
<protein>
    <submittedName>
        <fullName evidence="1">Uncharacterized protein</fullName>
    </submittedName>
</protein>
<dbReference type="AlphaFoldDB" id="A0ABD6E4P9"/>
<keyword evidence="2" id="KW-1185">Reference proteome</keyword>
<dbReference type="Proteomes" id="UP001608902">
    <property type="component" value="Unassembled WGS sequence"/>
</dbReference>
<name>A0ABD6E4P9_9BILA</name>
<dbReference type="InterPro" id="IPR019321">
    <property type="entry name" value="Nucleoporin_Nup88"/>
</dbReference>
<accession>A0ABD6E4P9</accession>
<reference evidence="1 2" key="1">
    <citation type="submission" date="2024-08" db="EMBL/GenBank/DDBJ databases">
        <title>Gnathostoma spinigerum genome.</title>
        <authorList>
            <person name="Gonzalez-Bertolin B."/>
            <person name="Monzon S."/>
            <person name="Zaballos A."/>
            <person name="Jimenez P."/>
            <person name="Dekumyoy P."/>
            <person name="Varona S."/>
            <person name="Cuesta I."/>
            <person name="Sumanam S."/>
            <person name="Adisakwattana P."/>
            <person name="Gasser R.B."/>
            <person name="Hernandez-Gonzalez A."/>
            <person name="Young N.D."/>
            <person name="Perteguer M.J."/>
        </authorList>
    </citation>
    <scope>NUCLEOTIDE SEQUENCE [LARGE SCALE GENOMIC DNA]</scope>
    <source>
        <strain evidence="1">AL3</strain>
        <tissue evidence="1">Liver</tissue>
    </source>
</reference>
<evidence type="ECO:0000313" key="1">
    <source>
        <dbReference type="EMBL" id="MFH4974406.1"/>
    </source>
</evidence>
<evidence type="ECO:0000313" key="2">
    <source>
        <dbReference type="Proteomes" id="UP001608902"/>
    </source>
</evidence>
<comment type="caution">
    <text evidence="1">The sequence shown here is derived from an EMBL/GenBank/DDBJ whole genome shotgun (WGS) entry which is preliminary data.</text>
</comment>
<dbReference type="EMBL" id="JBGFUD010000377">
    <property type="protein sequence ID" value="MFH4974406.1"/>
    <property type="molecule type" value="Genomic_DNA"/>
</dbReference>
<gene>
    <name evidence="1" type="ORF">AB6A40_001115</name>
</gene>
<proteinExistence type="predicted"/>